<reference evidence="1" key="1">
    <citation type="submission" date="2014-09" db="EMBL/GenBank/DDBJ databases">
        <authorList>
            <person name="Magalhaes I.L.F."/>
            <person name="Oliveira U."/>
            <person name="Santos F.R."/>
            <person name="Vidigal T.H.D.A."/>
            <person name="Brescovit A.D."/>
            <person name="Santos A.J."/>
        </authorList>
    </citation>
    <scope>NUCLEOTIDE SEQUENCE</scope>
    <source>
        <tissue evidence="1">Shoot tissue taken approximately 20 cm above the soil surface</tissue>
    </source>
</reference>
<reference evidence="1" key="2">
    <citation type="journal article" date="2015" name="Data Brief">
        <title>Shoot transcriptome of the giant reed, Arundo donax.</title>
        <authorList>
            <person name="Barrero R.A."/>
            <person name="Guerrero F.D."/>
            <person name="Moolhuijzen P."/>
            <person name="Goolsby J.A."/>
            <person name="Tidwell J."/>
            <person name="Bellgard S.E."/>
            <person name="Bellgard M.I."/>
        </authorList>
    </citation>
    <scope>NUCLEOTIDE SEQUENCE</scope>
    <source>
        <tissue evidence="1">Shoot tissue taken approximately 20 cm above the soil surface</tissue>
    </source>
</reference>
<sequence>MVFPFGNPKHLHRRRGITLQRLSYNEALDNLQGWWLLQLLVLVEMGEECALRGADDGSAGAGADACVPLFWLASLFIAA</sequence>
<accession>A0A0A9DVB0</accession>
<proteinExistence type="predicted"/>
<evidence type="ECO:0000313" key="1">
    <source>
        <dbReference type="EMBL" id="JAD92519.1"/>
    </source>
</evidence>
<dbReference type="AlphaFoldDB" id="A0A0A9DVB0"/>
<organism evidence="1">
    <name type="scientific">Arundo donax</name>
    <name type="common">Giant reed</name>
    <name type="synonym">Donax arundinaceus</name>
    <dbReference type="NCBI Taxonomy" id="35708"/>
    <lineage>
        <taxon>Eukaryota</taxon>
        <taxon>Viridiplantae</taxon>
        <taxon>Streptophyta</taxon>
        <taxon>Embryophyta</taxon>
        <taxon>Tracheophyta</taxon>
        <taxon>Spermatophyta</taxon>
        <taxon>Magnoliopsida</taxon>
        <taxon>Liliopsida</taxon>
        <taxon>Poales</taxon>
        <taxon>Poaceae</taxon>
        <taxon>PACMAD clade</taxon>
        <taxon>Arundinoideae</taxon>
        <taxon>Arundineae</taxon>
        <taxon>Arundo</taxon>
    </lineage>
</organism>
<dbReference type="EMBL" id="GBRH01205376">
    <property type="protein sequence ID" value="JAD92519.1"/>
    <property type="molecule type" value="Transcribed_RNA"/>
</dbReference>
<protein>
    <submittedName>
        <fullName evidence="1">Uncharacterized protein</fullName>
    </submittedName>
</protein>
<name>A0A0A9DVB0_ARUDO</name>